<reference evidence="2" key="1">
    <citation type="submission" date="2021-06" db="EMBL/GenBank/DDBJ databases">
        <authorList>
            <person name="Kallberg Y."/>
            <person name="Tangrot J."/>
            <person name="Rosling A."/>
        </authorList>
    </citation>
    <scope>NUCLEOTIDE SEQUENCE</scope>
    <source>
        <strain evidence="2">MA453B</strain>
    </source>
</reference>
<evidence type="ECO:0000256" key="1">
    <source>
        <dbReference type="SAM" id="MobiDB-lite"/>
    </source>
</evidence>
<dbReference type="AlphaFoldDB" id="A0A9N9FM23"/>
<feature type="region of interest" description="Disordered" evidence="1">
    <location>
        <begin position="16"/>
        <end position="56"/>
    </location>
</feature>
<evidence type="ECO:0000313" key="3">
    <source>
        <dbReference type="Proteomes" id="UP000789405"/>
    </source>
</evidence>
<dbReference type="Proteomes" id="UP000789405">
    <property type="component" value="Unassembled WGS sequence"/>
</dbReference>
<feature type="compositionally biased region" description="Polar residues" evidence="1">
    <location>
        <begin position="47"/>
        <end position="56"/>
    </location>
</feature>
<dbReference type="EMBL" id="CAJVPY010001971">
    <property type="protein sequence ID" value="CAG8543645.1"/>
    <property type="molecule type" value="Genomic_DNA"/>
</dbReference>
<proteinExistence type="predicted"/>
<comment type="caution">
    <text evidence="2">The sequence shown here is derived from an EMBL/GenBank/DDBJ whole genome shotgun (WGS) entry which is preliminary data.</text>
</comment>
<gene>
    <name evidence="2" type="ORF">DERYTH_LOCUS4926</name>
</gene>
<organism evidence="2 3">
    <name type="scientific">Dentiscutata erythropus</name>
    <dbReference type="NCBI Taxonomy" id="1348616"/>
    <lineage>
        <taxon>Eukaryota</taxon>
        <taxon>Fungi</taxon>
        <taxon>Fungi incertae sedis</taxon>
        <taxon>Mucoromycota</taxon>
        <taxon>Glomeromycotina</taxon>
        <taxon>Glomeromycetes</taxon>
        <taxon>Diversisporales</taxon>
        <taxon>Gigasporaceae</taxon>
        <taxon>Dentiscutata</taxon>
    </lineage>
</organism>
<feature type="compositionally biased region" description="Acidic residues" evidence="1">
    <location>
        <begin position="26"/>
        <end position="43"/>
    </location>
</feature>
<name>A0A9N9FM23_9GLOM</name>
<protein>
    <submittedName>
        <fullName evidence="2">15609_t:CDS:1</fullName>
    </submittedName>
</protein>
<accession>A0A9N9FM23</accession>
<feature type="non-terminal residue" evidence="2">
    <location>
        <position position="56"/>
    </location>
</feature>
<evidence type="ECO:0000313" key="2">
    <source>
        <dbReference type="EMBL" id="CAG8543645.1"/>
    </source>
</evidence>
<keyword evidence="3" id="KW-1185">Reference proteome</keyword>
<sequence length="56" mass="6329">MQKHILLLEFGMKTQIQDDNLNDSNESNDSDDSDKLDESDDLDNEKVTNTLEKGAT</sequence>